<dbReference type="Pfam" id="PF03572">
    <property type="entry name" value="Peptidase_S41"/>
    <property type="match status" value="1"/>
</dbReference>
<comment type="function">
    <text evidence="7">Degrades oligopeptides.</text>
</comment>
<keyword evidence="5 7" id="KW-0378">Hydrolase</keyword>
<keyword evidence="13" id="KW-1185">Reference proteome</keyword>
<dbReference type="Gene3D" id="3.90.226.10">
    <property type="entry name" value="2-enoyl-CoA Hydratase, Chain A, domain 1"/>
    <property type="match status" value="1"/>
</dbReference>
<reference evidence="12 13" key="1">
    <citation type="submission" date="2017-04" db="EMBL/GenBank/DDBJ databases">
        <title>Draft genome sequence of Zooshikella ganghwensis VG4 isolated from Red Sea sediments.</title>
        <authorList>
            <person name="Rehman Z."/>
            <person name="Alam I."/>
            <person name="Kamau A."/>
            <person name="Bajic V."/>
            <person name="Leiknes T."/>
        </authorList>
    </citation>
    <scope>NUCLEOTIDE SEQUENCE [LARGE SCALE GENOMIC DNA]</scope>
    <source>
        <strain evidence="12 13">VG4</strain>
    </source>
</reference>
<dbReference type="Proteomes" id="UP000257039">
    <property type="component" value="Unassembled WGS sequence"/>
</dbReference>
<dbReference type="InterPro" id="IPR011042">
    <property type="entry name" value="6-blade_b-propeller_TolB-like"/>
</dbReference>
<dbReference type="Pfam" id="PF00595">
    <property type="entry name" value="PDZ"/>
    <property type="match status" value="1"/>
</dbReference>
<dbReference type="SUPFAM" id="SSF52096">
    <property type="entry name" value="ClpP/crotonase"/>
    <property type="match status" value="1"/>
</dbReference>
<dbReference type="GO" id="GO:0006508">
    <property type="term" value="P:proteolysis"/>
    <property type="evidence" value="ECO:0007669"/>
    <property type="project" value="UniProtKB-UniRule"/>
</dbReference>
<feature type="active site" description="Charge relay system" evidence="8">
    <location>
        <position position="1078"/>
    </location>
</feature>
<dbReference type="InterPro" id="IPR028204">
    <property type="entry name" value="Tricorn_C1"/>
</dbReference>
<evidence type="ECO:0000256" key="10">
    <source>
        <dbReference type="SAM" id="MobiDB-lite"/>
    </source>
</evidence>
<evidence type="ECO:0000259" key="11">
    <source>
        <dbReference type="SMART" id="SM00245"/>
    </source>
</evidence>
<dbReference type="EC" id="3.4.21.-" evidence="7"/>
<feature type="active site" description="Nucleophile" evidence="8">
    <location>
        <position position="1021"/>
    </location>
</feature>
<evidence type="ECO:0000256" key="9">
    <source>
        <dbReference type="PIRSR" id="PIRSR036421-3"/>
    </source>
</evidence>
<dbReference type="AlphaFoldDB" id="A0A4P9VQ04"/>
<dbReference type="SUPFAM" id="SSF50156">
    <property type="entry name" value="PDZ domain-like"/>
    <property type="match status" value="1"/>
</dbReference>
<proteinExistence type="inferred from homology"/>
<evidence type="ECO:0000313" key="12">
    <source>
        <dbReference type="EMBL" id="RDH45585.1"/>
    </source>
</evidence>
<dbReference type="Gene3D" id="2.30.42.10">
    <property type="match status" value="1"/>
</dbReference>
<dbReference type="Pfam" id="PF14684">
    <property type="entry name" value="Tricorn_C1"/>
    <property type="match status" value="1"/>
</dbReference>
<dbReference type="SUPFAM" id="SSF82171">
    <property type="entry name" value="DPP6 N-terminal domain-like"/>
    <property type="match status" value="2"/>
</dbReference>
<evidence type="ECO:0000313" key="13">
    <source>
        <dbReference type="Proteomes" id="UP000257039"/>
    </source>
</evidence>
<dbReference type="Pfam" id="PF26549">
    <property type="entry name" value="Tricorn_N"/>
    <property type="match status" value="1"/>
</dbReference>
<dbReference type="InterPro" id="IPR029045">
    <property type="entry name" value="ClpP/crotonase-like_dom_sf"/>
</dbReference>
<dbReference type="Gene3D" id="2.120.10.30">
    <property type="entry name" value="TolB, C-terminal domain"/>
    <property type="match status" value="2"/>
</dbReference>
<dbReference type="EMBL" id="NDXW01000001">
    <property type="protein sequence ID" value="RDH45585.1"/>
    <property type="molecule type" value="Genomic_DNA"/>
</dbReference>
<evidence type="ECO:0000256" key="7">
    <source>
        <dbReference type="PIRNR" id="PIRNR036421"/>
    </source>
</evidence>
<dbReference type="Gene3D" id="3.30.750.44">
    <property type="match status" value="1"/>
</dbReference>
<dbReference type="Pfam" id="PF07676">
    <property type="entry name" value="PD40"/>
    <property type="match status" value="2"/>
</dbReference>
<comment type="subcellular location">
    <subcellularLocation>
        <location evidence="1 7">Cytoplasm</location>
    </subcellularLocation>
</comment>
<comment type="caution">
    <text evidence="12">The sequence shown here is derived from an EMBL/GenBank/DDBJ whole genome shotgun (WGS) entry which is preliminary data.</text>
</comment>
<dbReference type="InterPro" id="IPR011659">
    <property type="entry name" value="WD40"/>
</dbReference>
<feature type="compositionally biased region" description="Acidic residues" evidence="10">
    <location>
        <begin position="595"/>
        <end position="605"/>
    </location>
</feature>
<evidence type="ECO:0000256" key="5">
    <source>
        <dbReference type="ARBA" id="ARBA00022801"/>
    </source>
</evidence>
<gene>
    <name evidence="12" type="ORF">B9G39_20205</name>
</gene>
<dbReference type="SUPFAM" id="SSF69304">
    <property type="entry name" value="Tricorn protease N-terminal domain"/>
    <property type="match status" value="1"/>
</dbReference>
<protein>
    <recommendedName>
        <fullName evidence="7">Tricorn protease homolog</fullName>
        <ecNumber evidence="7">3.4.21.-</ecNumber>
    </recommendedName>
</protein>
<dbReference type="PANTHER" id="PTHR43253:SF1">
    <property type="entry name" value="TRICORN PROTEASE HOMOLOG 2-RELATED"/>
    <property type="match status" value="1"/>
</dbReference>
<dbReference type="RefSeq" id="WP_094788524.1">
    <property type="nucleotide sequence ID" value="NZ_NDXW01000001.1"/>
</dbReference>
<comment type="similarity">
    <text evidence="2 7">Belongs to the peptidase S41B family.</text>
</comment>
<evidence type="ECO:0000256" key="1">
    <source>
        <dbReference type="ARBA" id="ARBA00004496"/>
    </source>
</evidence>
<dbReference type="CDD" id="cd07562">
    <property type="entry name" value="Peptidase_S41_TRI"/>
    <property type="match status" value="1"/>
</dbReference>
<evidence type="ECO:0000256" key="3">
    <source>
        <dbReference type="ARBA" id="ARBA00022490"/>
    </source>
</evidence>
<dbReference type="InterPro" id="IPR005151">
    <property type="entry name" value="Tail-specific_protease"/>
</dbReference>
<dbReference type="PIRSF" id="PIRSF036421">
    <property type="entry name" value="Tricorn_protease"/>
    <property type="match status" value="1"/>
</dbReference>
<dbReference type="InterPro" id="IPR012393">
    <property type="entry name" value="Tricorn_protease"/>
</dbReference>
<evidence type="ECO:0000256" key="6">
    <source>
        <dbReference type="ARBA" id="ARBA00022825"/>
    </source>
</evidence>
<sequence>MRLWHWLAFISSVSVGPLWVGQLNVAMAEEATSTAEQNAIQHESTQQDTWKNPSNSQWIRYAQVSPDGKTIAFSAYGDIYTVGIEGGIAQPLTVTNSYEFHPVWSADSQTLAFASDRAGNFDIYVMPVKGGSAKRLTFHSADDIPTDFIQNGKAILFNSARLDHPDSAQYPSTRFPELYQISVEGGLPKQLLTVPALEARLDKAEKRMLYVDKKSVENPWRKHQRSAATRDIWLLSGDTQQQLTQFDGNDISPIWSVDQQSMFYLSEGSGSFNVWRKSFDDSAPQQVTFHKTHPVRFLSQDNSGNLVYTWHGQLFRLVEGEPSPQAVDVQFRSDRGNSSFQQGIDHVTEYAPSPNGREVAYIMRGDVYVAALDYSTIKRITETPEEEQGLSFSPDGKSLVYASERQGSWNIYQVTKQRSNESFFFSSTVLKEKAILTTEDDLMQPAFSPDGKYLALLCNRNEVKLYHFETKKLRTILAPDFAYSYEDGDMWFQWSPDSQWLAYHYDDARWMKEVGLIKADGKQPPINLSLSGYADSYPTWAMQGNAVIWETAKYGRRNHGSWGADMDMMAVFLNQQTLNEFAKSDEDRELALQESETEAENENADDQSKEKNNEDEQQLKKIHVERDGLDTRIRRLTLHSSELAGGYLTNDGAKLFYLSRFEDGFDLWVHEFENDSTYKFIDLNAHDVAFTVLADETVAIGLLDGRLFQIDLINGQLTPIETFVDIKTQPQAEYQYLFEHIWRLMKTKFYRKDMHGVDWDFYYQAYQSKLTSIHNGQDFSELVSEMLGELNASHTGSSYRSPQQGEQTGSLGVYWEWDESAQGLRIKDVLPNNPFVLADKPIQVDDLIIAINGQMLTASQNPYQLLNQQVGKRVLIEWRPAASDKKYNRRSKPSPKTQQHVVRPMSLADEEYLSYQRWVTRQREMVEKYSAGQIGYIHILRMNDASFRETYAEILGRQQSRKAMVIDTRYNLGGWLHDDLAMLFSGQRYLEFVPRGRVVGSDAHRRWQKPSIVVMNEANYSDAHIFPYVYKELGLGKLVGRPVPGTGTAVWWKTLYTEDITFGIPQVGVRGIDGQLLENQELRPDYPVANTPDQLVKGIDQQLLKAVDVLLEGTSKSRGDFKATKQ</sequence>
<evidence type="ECO:0000256" key="4">
    <source>
        <dbReference type="ARBA" id="ARBA00022670"/>
    </source>
</evidence>
<evidence type="ECO:0000256" key="8">
    <source>
        <dbReference type="PIRSR" id="PIRSR036421-1"/>
    </source>
</evidence>
<dbReference type="InterPro" id="IPR001478">
    <property type="entry name" value="PDZ"/>
</dbReference>
<accession>A0A4P9VQ04</accession>
<keyword evidence="3 7" id="KW-0963">Cytoplasm</keyword>
<dbReference type="GO" id="GO:0008236">
    <property type="term" value="F:serine-type peptidase activity"/>
    <property type="evidence" value="ECO:0007669"/>
    <property type="project" value="UniProtKB-UniRule"/>
</dbReference>
<keyword evidence="6 7" id="KW-0720">Serine protease</keyword>
<feature type="compositionally biased region" description="Basic and acidic residues" evidence="10">
    <location>
        <begin position="606"/>
        <end position="622"/>
    </location>
</feature>
<feature type="site" description="Transition state stabilizer; via amide nitrogen" evidence="9">
    <location>
        <position position="1022"/>
    </location>
</feature>
<feature type="region of interest" description="Disordered" evidence="10">
    <location>
        <begin position="584"/>
        <end position="622"/>
    </location>
</feature>
<dbReference type="SMART" id="SM00245">
    <property type="entry name" value="TSPc"/>
    <property type="match status" value="1"/>
</dbReference>
<feature type="active site" description="Charge relay system" evidence="8">
    <location>
        <position position="794"/>
    </location>
</feature>
<feature type="domain" description="Tail specific protease" evidence="11">
    <location>
        <begin position="906"/>
        <end position="1089"/>
    </location>
</feature>
<organism evidence="12 13">
    <name type="scientific">Zooshikella ganghwensis</name>
    <dbReference type="NCBI Taxonomy" id="202772"/>
    <lineage>
        <taxon>Bacteria</taxon>
        <taxon>Pseudomonadati</taxon>
        <taxon>Pseudomonadota</taxon>
        <taxon>Gammaproteobacteria</taxon>
        <taxon>Oceanospirillales</taxon>
        <taxon>Zooshikellaceae</taxon>
        <taxon>Zooshikella</taxon>
    </lineage>
</organism>
<dbReference type="PANTHER" id="PTHR43253">
    <property type="entry name" value="TRICORN PROTEASE HOMOLOG 2-RELATED"/>
    <property type="match status" value="1"/>
</dbReference>
<dbReference type="Gene3D" id="2.120.10.60">
    <property type="entry name" value="Tricorn protease N-terminal domain"/>
    <property type="match status" value="1"/>
</dbReference>
<dbReference type="InterPro" id="IPR036034">
    <property type="entry name" value="PDZ_sf"/>
</dbReference>
<name>A0A4P9VQ04_9GAMM</name>
<evidence type="ECO:0000256" key="2">
    <source>
        <dbReference type="ARBA" id="ARBA00008524"/>
    </source>
</evidence>
<dbReference type="GO" id="GO:0005737">
    <property type="term" value="C:cytoplasm"/>
    <property type="evidence" value="ECO:0007669"/>
    <property type="project" value="UniProtKB-SubCell"/>
</dbReference>
<keyword evidence="4 7" id="KW-0645">Protease</keyword>